<dbReference type="AlphaFoldDB" id="A0A5B9D983"/>
<accession>A0A5B9D983</accession>
<reference evidence="1 2" key="1">
    <citation type="journal article" date="2020" name="Nature">
        <title>Isolation of an archaeon at the prokaryote-eukaryote interface.</title>
        <authorList>
            <person name="Imachi H."/>
            <person name="Nobu M.K."/>
            <person name="Nakahara N."/>
            <person name="Morono Y."/>
            <person name="Ogawara M."/>
            <person name="Takaki Y."/>
            <person name="Takano Y."/>
            <person name="Uematsu K."/>
            <person name="Ikuta T."/>
            <person name="Ito M."/>
            <person name="Matsui Y."/>
            <person name="Miyazaki M."/>
            <person name="Murata K."/>
            <person name="Saito Y."/>
            <person name="Sakai S."/>
            <person name="Song C."/>
            <person name="Tasumi E."/>
            <person name="Yamanaka Y."/>
            <person name="Yamaguchi T."/>
            <person name="Kamagata Y."/>
            <person name="Tamaki H."/>
            <person name="Takai K."/>
        </authorList>
    </citation>
    <scope>NUCLEOTIDE SEQUENCE [LARGE SCALE GENOMIC DNA]</scope>
    <source>
        <strain evidence="1 2">MK-D1</strain>
    </source>
</reference>
<name>A0A5B9D983_9ARCH</name>
<dbReference type="OrthoDB" id="18771at2157"/>
<dbReference type="EMBL" id="CP042905">
    <property type="protein sequence ID" value="QEE15166.1"/>
    <property type="molecule type" value="Genomic_DNA"/>
</dbReference>
<keyword evidence="2" id="KW-1185">Reference proteome</keyword>
<evidence type="ECO:0000313" key="2">
    <source>
        <dbReference type="Proteomes" id="UP000321408"/>
    </source>
</evidence>
<dbReference type="GeneID" id="41328989"/>
<proteinExistence type="predicted"/>
<evidence type="ECO:0000313" key="1">
    <source>
        <dbReference type="EMBL" id="QEE15166.1"/>
    </source>
</evidence>
<dbReference type="Proteomes" id="UP000321408">
    <property type="component" value="Chromosome"/>
</dbReference>
<protein>
    <recommendedName>
        <fullName evidence="3">Polymerase nucleotidyl transferase domain-containing protein</fullName>
    </recommendedName>
</protein>
<dbReference type="Gene3D" id="3.30.460.10">
    <property type="entry name" value="Beta Polymerase, domain 2"/>
    <property type="match status" value="1"/>
</dbReference>
<organism evidence="1 2">
    <name type="scientific">Promethearchaeum syntrophicum</name>
    <dbReference type="NCBI Taxonomy" id="2594042"/>
    <lineage>
        <taxon>Archaea</taxon>
        <taxon>Promethearchaeati</taxon>
        <taxon>Promethearchaeota</taxon>
        <taxon>Promethearchaeia</taxon>
        <taxon>Promethearchaeales</taxon>
        <taxon>Promethearchaeaceae</taxon>
        <taxon>Promethearchaeum</taxon>
    </lineage>
</organism>
<reference evidence="1 2" key="2">
    <citation type="journal article" date="2024" name="Int. J. Syst. Evol. Microbiol.">
        <title>Promethearchaeum syntrophicum gen. nov., sp. nov., an anaerobic, obligately syntrophic archaeon, the first isolate of the lineage 'Asgard' archaea, and proposal of the new archaeal phylum Promethearchaeota phyl. nov. and kingdom Promethearchaeati regn. nov.</title>
        <authorList>
            <person name="Imachi H."/>
            <person name="Nobu M.K."/>
            <person name="Kato S."/>
            <person name="Takaki Y."/>
            <person name="Miyazaki M."/>
            <person name="Miyata M."/>
            <person name="Ogawara M."/>
            <person name="Saito Y."/>
            <person name="Sakai S."/>
            <person name="Tahara Y.O."/>
            <person name="Takano Y."/>
            <person name="Tasumi E."/>
            <person name="Uematsu K."/>
            <person name="Yoshimura T."/>
            <person name="Itoh T."/>
            <person name="Ohkuma M."/>
            <person name="Takai K."/>
        </authorList>
    </citation>
    <scope>NUCLEOTIDE SEQUENCE [LARGE SCALE GENOMIC DNA]</scope>
    <source>
        <strain evidence="1 2">MK-D1</strain>
    </source>
</reference>
<dbReference type="KEGG" id="psyt:DSAG12_00990"/>
<sequence length="388" mass="45421">MNEIFQDRDYIQDEKGDIYQVIGSIHTKKGIFALQKYKKVSPVESKNTHQNFIPSNDPISKIKNHDFRYWKQRDSNDLFVRILPNYSSKSANANIEYNAYKSFSTIFQMPMIMIPHSQIQKHWKPQQRFKELLSTFISKDFSEKQKLDNLERESIEVGTTLESFFKINISKIGITGSILWRAHHENSDIDIMIYGTEFTKIVNNSKNLSSESKGLRRFKKIEILPLAEKMAIKTGLPMEECFEYIYKKNYLIFFNNRKVSITFAPNLQELLRYPLFSPETIFKSIKNITIQAKIESCEFGYYYPSLFKISCETIKDETKASPQDITRLIVYEHELVGYYNNGDDVEIRGLLQECINVPGFNDLKPIKTYQILVGGQETFGNEYIRKIK</sequence>
<dbReference type="InterPro" id="IPR043519">
    <property type="entry name" value="NT_sf"/>
</dbReference>
<gene>
    <name evidence="1" type="ORF">DSAG12_00990</name>
</gene>
<evidence type="ECO:0008006" key="3">
    <source>
        <dbReference type="Google" id="ProtNLM"/>
    </source>
</evidence>
<dbReference type="RefSeq" id="WP_147662087.1">
    <property type="nucleotide sequence ID" value="NZ_CP042905.2"/>
</dbReference>